<feature type="region of interest" description="Disordered" evidence="5">
    <location>
        <begin position="725"/>
        <end position="761"/>
    </location>
</feature>
<feature type="compositionally biased region" description="Polar residues" evidence="5">
    <location>
        <begin position="338"/>
        <end position="355"/>
    </location>
</feature>
<dbReference type="PROSITE" id="PS51044">
    <property type="entry name" value="ZF_SP_RING"/>
    <property type="match status" value="1"/>
</dbReference>
<proteinExistence type="predicted"/>
<name>A0ABR3UFD1_9PLEO</name>
<dbReference type="PANTHER" id="PTHR10782">
    <property type="entry name" value="ZINC FINGER MIZ DOMAIN-CONTAINING PROTEIN"/>
    <property type="match status" value="1"/>
</dbReference>
<keyword evidence="8" id="KW-1185">Reference proteome</keyword>
<evidence type="ECO:0000256" key="2">
    <source>
        <dbReference type="ARBA" id="ARBA00022771"/>
    </source>
</evidence>
<evidence type="ECO:0000313" key="7">
    <source>
        <dbReference type="EMBL" id="KAL1795173.1"/>
    </source>
</evidence>
<feature type="region of interest" description="Disordered" evidence="5">
    <location>
        <begin position="337"/>
        <end position="413"/>
    </location>
</feature>
<evidence type="ECO:0000256" key="5">
    <source>
        <dbReference type="SAM" id="MobiDB-lite"/>
    </source>
</evidence>
<keyword evidence="2 4" id="KW-0863">Zinc-finger</keyword>
<evidence type="ECO:0000256" key="4">
    <source>
        <dbReference type="PROSITE-ProRule" id="PRU00452"/>
    </source>
</evidence>
<evidence type="ECO:0000256" key="1">
    <source>
        <dbReference type="ARBA" id="ARBA00022723"/>
    </source>
</evidence>
<keyword evidence="1" id="KW-0479">Metal-binding</keyword>
<feature type="region of interest" description="Disordered" evidence="5">
    <location>
        <begin position="1"/>
        <end position="54"/>
    </location>
</feature>
<dbReference type="Gene3D" id="3.30.40.10">
    <property type="entry name" value="Zinc/RING finger domain, C3HC4 (zinc finger)"/>
    <property type="match status" value="1"/>
</dbReference>
<feature type="compositionally biased region" description="Polar residues" evidence="5">
    <location>
        <begin position="1"/>
        <end position="21"/>
    </location>
</feature>
<dbReference type="Pfam" id="PF02891">
    <property type="entry name" value="zf-MIZ"/>
    <property type="match status" value="1"/>
</dbReference>
<dbReference type="InterPro" id="IPR004181">
    <property type="entry name" value="Znf_MIZ"/>
</dbReference>
<evidence type="ECO:0000313" key="8">
    <source>
        <dbReference type="Proteomes" id="UP001578633"/>
    </source>
</evidence>
<feature type="domain" description="SP-RING-type" evidence="6">
    <location>
        <begin position="620"/>
        <end position="710"/>
    </location>
</feature>
<organism evidence="7 8">
    <name type="scientific">Alternaria dauci</name>
    <dbReference type="NCBI Taxonomy" id="48095"/>
    <lineage>
        <taxon>Eukaryota</taxon>
        <taxon>Fungi</taxon>
        <taxon>Dikarya</taxon>
        <taxon>Ascomycota</taxon>
        <taxon>Pezizomycotina</taxon>
        <taxon>Dothideomycetes</taxon>
        <taxon>Pleosporomycetidae</taxon>
        <taxon>Pleosporales</taxon>
        <taxon>Pleosporineae</taxon>
        <taxon>Pleosporaceae</taxon>
        <taxon>Alternaria</taxon>
        <taxon>Alternaria sect. Porri</taxon>
    </lineage>
</organism>
<comment type="caution">
    <text evidence="7">The sequence shown here is derived from an EMBL/GenBank/DDBJ whole genome shotgun (WGS) entry which is preliminary data.</text>
</comment>
<dbReference type="Proteomes" id="UP001578633">
    <property type="component" value="Chromosome 6"/>
</dbReference>
<dbReference type="GeneID" id="96087311"/>
<feature type="compositionally biased region" description="Pro residues" evidence="5">
    <location>
        <begin position="22"/>
        <end position="34"/>
    </location>
</feature>
<evidence type="ECO:0000259" key="6">
    <source>
        <dbReference type="PROSITE" id="PS51044"/>
    </source>
</evidence>
<dbReference type="RefSeq" id="XP_069305757.1">
    <property type="nucleotide sequence ID" value="XM_069453180.1"/>
</dbReference>
<dbReference type="EMBL" id="JBHGVX010000006">
    <property type="protein sequence ID" value="KAL1795173.1"/>
    <property type="molecule type" value="Genomic_DNA"/>
</dbReference>
<protein>
    <recommendedName>
        <fullName evidence="6">SP-RING-type domain-containing protein</fullName>
    </recommendedName>
</protein>
<sequence>MTASPQIHQGIQLHNPQLSRTPPQPHGPRMPPQMPSQAQPGNMPMAPSAHRPSSDGWYTKDDCLQILDIFQASYPLSKDHPRDKTRLRVLWDATKDEDWAYVTMHQCYCLLTQARHALPQSLQKLPSLHHAQSMLTDVLDLNSKLSPNYLHLFANFPYPMQQIADRWPAKFEHQANLFKQFVVQSQDYNKLKTWCRRRASPPLASVFAVELRIASPTFQRLLFTALLRSLWLPIFPNPNFASFEAQALAVFRQNQDDYCQRQLSSVAKSLEYLQQEKTREDQIWGTKLRTLVNGFEAILQRQGLSLADIRNGVPQQQQQVPAAPQYLPQQVQSYFPMANTNAMPPRPNTSVSPHSAQAAIVQQPHERGRLPARPPQSAGVSPAPVLPSSRSERPLLPGPNYRQPQQRVPNPSRFGLHQAHLRSPVLKSQSESSPLYVFNRGFLKPPARLSTPGGVLEKWTFTLSPSDMQRIAATVQDTVGGPGAMNINETNMFARLRCVEWPQSSPTEIPIDDLWAVADTHWIPHSYYTFNGTPLEPRIKVHYGKDLPIDLTGLLKEGENVLEFVVMALSGDTSHLNYLIAIESMDVLSHESIKQHCLDQSHIPADEVLQSIKNKLAGVDDDEITVVQSTLTVGLFDPFSQAKMCDIPVRSKACPHNDCFDLETFLQSRPRKGDASVADQWKCPICKSDARPQMLIVDGFIEDVKKQLESQGLASTRHILVQQDGSWQPKAEVREGVSDDMPEPVAQHPGPADAEIIDLSD</sequence>
<gene>
    <name evidence="7" type="ORF">ACET3X_006989</name>
</gene>
<dbReference type="InterPro" id="IPR013083">
    <property type="entry name" value="Znf_RING/FYVE/PHD"/>
</dbReference>
<keyword evidence="3" id="KW-0862">Zinc</keyword>
<reference evidence="7 8" key="1">
    <citation type="submission" date="2024-09" db="EMBL/GenBank/DDBJ databases">
        <title>T2T genomes of carrot and Alternaria dauci and their utility for understanding host-pathogen interaction during carrot leaf blight disease.</title>
        <authorList>
            <person name="Liu W."/>
            <person name="Xu S."/>
            <person name="Ou C."/>
            <person name="Liu X."/>
            <person name="Zhuang F."/>
            <person name="Deng X.W."/>
        </authorList>
    </citation>
    <scope>NUCLEOTIDE SEQUENCE [LARGE SCALE GENOMIC DNA]</scope>
    <source>
        <strain evidence="7 8">A2016</strain>
    </source>
</reference>
<dbReference type="PANTHER" id="PTHR10782:SF4">
    <property type="entry name" value="TONALLI, ISOFORM E"/>
    <property type="match status" value="1"/>
</dbReference>
<evidence type="ECO:0000256" key="3">
    <source>
        <dbReference type="ARBA" id="ARBA00022833"/>
    </source>
</evidence>
<accession>A0ABR3UFD1</accession>